<dbReference type="InterPro" id="IPR023997">
    <property type="entry name" value="TonB-dep_OMP_SusC/RagA_CS"/>
</dbReference>
<dbReference type="InterPro" id="IPR039426">
    <property type="entry name" value="TonB-dep_rcpt-like"/>
</dbReference>
<dbReference type="Gene3D" id="2.40.170.20">
    <property type="entry name" value="TonB-dependent receptor, beta-barrel domain"/>
    <property type="match status" value="1"/>
</dbReference>
<dbReference type="SUPFAM" id="SSF49464">
    <property type="entry name" value="Carboxypeptidase regulatory domain-like"/>
    <property type="match status" value="1"/>
</dbReference>
<dbReference type="SUPFAM" id="SSF56935">
    <property type="entry name" value="Porins"/>
    <property type="match status" value="1"/>
</dbReference>
<dbReference type="Pfam" id="PF07715">
    <property type="entry name" value="Plug"/>
    <property type="match status" value="1"/>
</dbReference>
<evidence type="ECO:0000256" key="8">
    <source>
        <dbReference type="SAM" id="MobiDB-lite"/>
    </source>
</evidence>
<feature type="chain" id="PRO_5043853831" evidence="9">
    <location>
        <begin position="27"/>
        <end position="1023"/>
    </location>
</feature>
<feature type="domain" description="TonB-dependent receptor plug" evidence="10">
    <location>
        <begin position="124"/>
        <end position="237"/>
    </location>
</feature>
<evidence type="ECO:0000256" key="4">
    <source>
        <dbReference type="ARBA" id="ARBA00022692"/>
    </source>
</evidence>
<evidence type="ECO:0000256" key="7">
    <source>
        <dbReference type="PROSITE-ProRule" id="PRU01360"/>
    </source>
</evidence>
<evidence type="ECO:0000256" key="3">
    <source>
        <dbReference type="ARBA" id="ARBA00022452"/>
    </source>
</evidence>
<keyword evidence="9" id="KW-0732">Signal</keyword>
<feature type="signal peptide" evidence="9">
    <location>
        <begin position="1"/>
        <end position="26"/>
    </location>
</feature>
<evidence type="ECO:0000256" key="2">
    <source>
        <dbReference type="ARBA" id="ARBA00022448"/>
    </source>
</evidence>
<dbReference type="InterPro" id="IPR008969">
    <property type="entry name" value="CarboxyPept-like_regulatory"/>
</dbReference>
<feature type="region of interest" description="Disordered" evidence="8">
    <location>
        <begin position="921"/>
        <end position="940"/>
    </location>
</feature>
<evidence type="ECO:0000313" key="13">
    <source>
        <dbReference type="Proteomes" id="UP001207736"/>
    </source>
</evidence>
<dbReference type="EMBL" id="BQKA01000006">
    <property type="protein sequence ID" value="GJM49235.1"/>
    <property type="molecule type" value="Genomic_DNA"/>
</dbReference>
<protein>
    <submittedName>
        <fullName evidence="11">SusC/RagA family TonB-linked outer membrane protein</fullName>
    </submittedName>
</protein>
<dbReference type="PROSITE" id="PS52016">
    <property type="entry name" value="TONB_DEPENDENT_REC_3"/>
    <property type="match status" value="1"/>
</dbReference>
<evidence type="ECO:0000313" key="11">
    <source>
        <dbReference type="EMBL" id="GJM49235.1"/>
    </source>
</evidence>
<evidence type="ECO:0000256" key="9">
    <source>
        <dbReference type="SAM" id="SignalP"/>
    </source>
</evidence>
<reference evidence="11 14" key="1">
    <citation type="submission" date="2021-11" db="EMBL/GenBank/DDBJ databases">
        <title>Draft genome sequence of Capnocytophaga sp. strain KC07075 isolated from cat oral cavity.</title>
        <authorList>
            <person name="Suzuki M."/>
            <person name="Imaoka K."/>
            <person name="Kimura M."/>
            <person name="Morikawa S."/>
            <person name="Maeda K."/>
        </authorList>
    </citation>
    <scope>NUCLEOTIDE SEQUENCE</scope>
    <source>
        <strain evidence="11">KC07075</strain>
        <strain evidence="12 14">KC07079</strain>
    </source>
</reference>
<evidence type="ECO:0000313" key="14">
    <source>
        <dbReference type="Proteomes" id="UP001208692"/>
    </source>
</evidence>
<sequence length="1023" mass="112336">MDFRSNVGKFLSALLLFVIVVGASFAQEKEVKGGVKDALGEPLPGVSVVVKGTTRGIETDFDGNFKLSAKVGEILSFSYIGMKTKEVRVGSSLVINVVLEEDAQELDAVVVVGFGQKRTIKELTGSVGKVGEEIANNSSGSIDKALSGKVAGVQGGMASGQPGGAALLRIRGISSINGRNNPIYIVDGVRIAQGDLTNSTPTANILANMNESDIESVTILKDAVSTAVYGADAGAGVVIITTKSGKKGDAKFSFDAQTGLTSRAVGGEEPLSTSEWLELLYARQLNTNGNPYANRESLIAALEAGSVSGQLQSFYNRRHISTDWRKETERNAALLQKFNGSVSGGTEKLTYYSSLGYYNQDGIVKNSSFNRITNANRINYKATDKLTLATDLQIGFGKMLAASDGGTYSNPILGQYLLRPIEPVRNSDGSFYYGNGRLSNGLYNSAAIQHLNYNTSASTRVLGNFQAEYKILKGLTYKFVFAPEYINIEEDEYRSPIHGGGQALGGTKSSYSSRYFNFNIQNTLSYDFTLEQKNHFSILLAQEAYRSDRRVIGGYANVVGNTFLETLDNFVVPRQTTGVRSVSSRAGYALNLHYDYDKLILLDLSGRQDALSNFWPENKTGYFWSAGVGVDFARLETLKNSNHISQLKLSASYGRVGNLTENAIPYTTYVYTNNYNDKAAAFPSGVDNKDLRWEVIHPLNIGLDLGFWKDRLTLSVAYYEKLTKDMVFDIPLPLSQGSYNVKNGNVYASKYVNVGEMKNSGIEVTLGAKIIQNEKDGFNWSFNANFSTLKNKITKLYGGQDIVVSSTRILREGEAANSFYLVDWAGVNPDTGNTIWYTKDGQITDVYNGSNRKILGSPYPNLFGGFDTKLSYKGISLDAQFSYSFGGKIYDTYGIYGLSDGRLTHIYPGYKSQLDFWTPDNRNARNPKPMPGGNNSSNEHSSRYLYKADYLRLRTIKLAYNLKSSLIENSKLKGVQIYVLGDNVWTHTFDENFKYDPDMQVNGYASFALPPLKSYSLGVNVNF</sequence>
<accession>A0AAV5AU76</accession>
<dbReference type="Gene3D" id="2.60.40.1120">
    <property type="entry name" value="Carboxypeptidase-like, regulatory domain"/>
    <property type="match status" value="1"/>
</dbReference>
<comment type="caution">
    <text evidence="11">The sequence shown here is derived from an EMBL/GenBank/DDBJ whole genome shotgun (WGS) entry which is preliminary data.</text>
</comment>
<dbReference type="RefSeq" id="WP_264845816.1">
    <property type="nucleotide sequence ID" value="NZ_BPMA01000016.1"/>
</dbReference>
<keyword evidence="14" id="KW-1185">Reference proteome</keyword>
<comment type="subcellular location">
    <subcellularLocation>
        <location evidence="1 7">Cell outer membrane</location>
        <topology evidence="1 7">Multi-pass membrane protein</topology>
    </subcellularLocation>
</comment>
<dbReference type="Gene3D" id="2.170.130.10">
    <property type="entry name" value="TonB-dependent receptor, plug domain"/>
    <property type="match status" value="1"/>
</dbReference>
<keyword evidence="2 7" id="KW-0813">Transport</keyword>
<organism evidence="11 13">
    <name type="scientific">Capnocytophaga catalasegens</name>
    <dbReference type="NCBI Taxonomy" id="1004260"/>
    <lineage>
        <taxon>Bacteria</taxon>
        <taxon>Pseudomonadati</taxon>
        <taxon>Bacteroidota</taxon>
        <taxon>Flavobacteriia</taxon>
        <taxon>Flavobacteriales</taxon>
        <taxon>Flavobacteriaceae</taxon>
        <taxon>Capnocytophaga</taxon>
    </lineage>
</organism>
<dbReference type="InterPro" id="IPR036942">
    <property type="entry name" value="Beta-barrel_TonB_sf"/>
</dbReference>
<dbReference type="AlphaFoldDB" id="A0AAV5AU76"/>
<dbReference type="Pfam" id="PF13715">
    <property type="entry name" value="CarbopepD_reg_2"/>
    <property type="match status" value="1"/>
</dbReference>
<proteinExistence type="inferred from homology"/>
<evidence type="ECO:0000313" key="12">
    <source>
        <dbReference type="EMBL" id="GJM52385.1"/>
    </source>
</evidence>
<comment type="similarity">
    <text evidence="7">Belongs to the TonB-dependent receptor family.</text>
</comment>
<dbReference type="GO" id="GO:0009279">
    <property type="term" value="C:cell outer membrane"/>
    <property type="evidence" value="ECO:0007669"/>
    <property type="project" value="UniProtKB-SubCell"/>
</dbReference>
<keyword evidence="4 7" id="KW-0812">Transmembrane</keyword>
<name>A0AAV5AU76_9FLAO</name>
<evidence type="ECO:0000259" key="10">
    <source>
        <dbReference type="Pfam" id="PF07715"/>
    </source>
</evidence>
<dbReference type="NCBIfam" id="TIGR04057">
    <property type="entry name" value="SusC_RagA_signa"/>
    <property type="match status" value="1"/>
</dbReference>
<evidence type="ECO:0000256" key="6">
    <source>
        <dbReference type="ARBA" id="ARBA00023237"/>
    </source>
</evidence>
<dbReference type="InterPro" id="IPR023996">
    <property type="entry name" value="TonB-dep_OMP_SusC/RagA"/>
</dbReference>
<keyword evidence="6 7" id="KW-0998">Cell outer membrane</keyword>
<dbReference type="Proteomes" id="UP001208692">
    <property type="component" value="Unassembled WGS sequence"/>
</dbReference>
<keyword evidence="3 7" id="KW-1134">Transmembrane beta strand</keyword>
<evidence type="ECO:0000256" key="5">
    <source>
        <dbReference type="ARBA" id="ARBA00023136"/>
    </source>
</evidence>
<dbReference type="Proteomes" id="UP001207736">
    <property type="component" value="Unassembled WGS sequence"/>
</dbReference>
<keyword evidence="5 7" id="KW-0472">Membrane</keyword>
<dbReference type="NCBIfam" id="TIGR04056">
    <property type="entry name" value="OMP_RagA_SusC"/>
    <property type="match status" value="1"/>
</dbReference>
<gene>
    <name evidence="11" type="ORF">RCZ15_02100</name>
    <name evidence="12" type="ORF">RCZ16_07020</name>
</gene>
<dbReference type="EMBL" id="BQKB01000013">
    <property type="protein sequence ID" value="GJM52385.1"/>
    <property type="molecule type" value="Genomic_DNA"/>
</dbReference>
<dbReference type="InterPro" id="IPR037066">
    <property type="entry name" value="Plug_dom_sf"/>
</dbReference>
<evidence type="ECO:0000256" key="1">
    <source>
        <dbReference type="ARBA" id="ARBA00004571"/>
    </source>
</evidence>
<dbReference type="InterPro" id="IPR012910">
    <property type="entry name" value="Plug_dom"/>
</dbReference>